<dbReference type="FunFam" id="3.40.50.1000:FF:000280">
    <property type="entry name" value="HAD-superfamily hydrolase, subfamily IIA containing protein"/>
    <property type="match status" value="1"/>
</dbReference>
<evidence type="ECO:0000313" key="4">
    <source>
        <dbReference type="EMBL" id="OHT01420.1"/>
    </source>
</evidence>
<comment type="caution">
    <text evidence="4">The sequence shown here is derived from an EMBL/GenBank/DDBJ whole genome shotgun (WGS) entry which is preliminary data.</text>
</comment>
<evidence type="ECO:0000313" key="5">
    <source>
        <dbReference type="Proteomes" id="UP000179807"/>
    </source>
</evidence>
<dbReference type="NCBIfam" id="TIGR01460">
    <property type="entry name" value="HAD-SF-IIA"/>
    <property type="match status" value="1"/>
</dbReference>
<evidence type="ECO:0000256" key="2">
    <source>
        <dbReference type="PIRSR" id="PIRSR000915-2"/>
    </source>
</evidence>
<dbReference type="GO" id="GO:0005737">
    <property type="term" value="C:cytoplasm"/>
    <property type="evidence" value="ECO:0007669"/>
    <property type="project" value="TreeGrafter"/>
</dbReference>
<feature type="active site" description="Nucleophile" evidence="1">
    <location>
        <position position="12"/>
    </location>
</feature>
<keyword evidence="5" id="KW-1185">Reference proteome</keyword>
<reference evidence="4" key="1">
    <citation type="submission" date="2016-10" db="EMBL/GenBank/DDBJ databases">
        <authorList>
            <person name="Benchimol M."/>
            <person name="Almeida L.G."/>
            <person name="Vasconcelos A.T."/>
            <person name="Perreira-Neves A."/>
            <person name="Rosa I.A."/>
            <person name="Tasca T."/>
            <person name="Bogo M.R."/>
            <person name="de Souza W."/>
        </authorList>
    </citation>
    <scope>NUCLEOTIDE SEQUENCE [LARGE SCALE GENOMIC DNA]</scope>
    <source>
        <strain evidence="4">K</strain>
    </source>
</reference>
<dbReference type="Proteomes" id="UP000179807">
    <property type="component" value="Unassembled WGS sequence"/>
</dbReference>
<dbReference type="AlphaFoldDB" id="A0A1J4JV66"/>
<dbReference type="InterPro" id="IPR036412">
    <property type="entry name" value="HAD-like_sf"/>
</dbReference>
<dbReference type="EMBL" id="MLAK01000913">
    <property type="protein sequence ID" value="OHT01420.1"/>
    <property type="molecule type" value="Genomic_DNA"/>
</dbReference>
<keyword evidence="3" id="KW-0479">Metal-binding</keyword>
<gene>
    <name evidence="4" type="ORF">TRFO_31812</name>
</gene>
<dbReference type="OrthoDB" id="413953at2759"/>
<organism evidence="4 5">
    <name type="scientific">Tritrichomonas foetus</name>
    <dbReference type="NCBI Taxonomy" id="1144522"/>
    <lineage>
        <taxon>Eukaryota</taxon>
        <taxon>Metamonada</taxon>
        <taxon>Parabasalia</taxon>
        <taxon>Tritrichomonadida</taxon>
        <taxon>Tritrichomonadidae</taxon>
        <taxon>Tritrichomonas</taxon>
    </lineage>
</organism>
<dbReference type="PIRSF" id="PIRSF000915">
    <property type="entry name" value="PGP-type_phosphatase"/>
    <property type="match status" value="1"/>
</dbReference>
<sequence length="291" mass="31795">MTNENEHVICLDGEGVVWHGGTAVPHAAEAIDMMRKDGFRVIILTNNASRSSAQYVARLANGGFPGFEERDVVTSAVAVSRYLTRLGFKNDGNNGGSGRKIFVIGTEGFISEMQKNGMTVLTTSNFDGQDIHEMELDPTVGAVIVGSSEEFSYRHVAIATRFVIENDAMLLSANQDGSYPYNRRVLIPGAYALAKCIGTAASRNPIVLGKPNPAVFETIDGLKDVPKKNIWMIGDRMNTDIKFAKNVGIRSILVLTGVSKQEEVQMYDRSDRPDFICPNLIEAFTIIKNTA</sequence>
<dbReference type="Pfam" id="PF13344">
    <property type="entry name" value="Hydrolase_6"/>
    <property type="match status" value="1"/>
</dbReference>
<accession>A0A1J4JV66</accession>
<comment type="cofactor">
    <cofactor evidence="3">
        <name>Mg(2+)</name>
        <dbReference type="ChEBI" id="CHEBI:18420"/>
    </cofactor>
    <text evidence="3">Divalent metal ions. Mg(2+) is the most effective.</text>
</comment>
<dbReference type="GO" id="GO:0016791">
    <property type="term" value="F:phosphatase activity"/>
    <property type="evidence" value="ECO:0007669"/>
    <property type="project" value="TreeGrafter"/>
</dbReference>
<proteinExistence type="predicted"/>
<name>A0A1J4JV66_9EUKA</name>
<dbReference type="InterPro" id="IPR023214">
    <property type="entry name" value="HAD_sf"/>
</dbReference>
<evidence type="ECO:0000256" key="3">
    <source>
        <dbReference type="PIRSR" id="PIRSR000915-3"/>
    </source>
</evidence>
<dbReference type="InterPro" id="IPR006357">
    <property type="entry name" value="HAD-SF_hydro_IIA"/>
</dbReference>
<dbReference type="PANTHER" id="PTHR19288:SF93">
    <property type="entry name" value="FI11325P-RELATED"/>
    <property type="match status" value="1"/>
</dbReference>
<dbReference type="RefSeq" id="XP_068354556.1">
    <property type="nucleotide sequence ID" value="XM_068508145.1"/>
</dbReference>
<dbReference type="Gene3D" id="3.40.50.1000">
    <property type="entry name" value="HAD superfamily/HAD-like"/>
    <property type="match status" value="2"/>
</dbReference>
<dbReference type="PANTHER" id="PTHR19288">
    <property type="entry name" value="4-NITROPHENYLPHOSPHATASE-RELATED"/>
    <property type="match status" value="1"/>
</dbReference>
<feature type="binding site" evidence="2">
    <location>
        <position position="210"/>
    </location>
    <ligand>
        <name>substrate</name>
    </ligand>
</feature>
<feature type="binding site" evidence="3">
    <location>
        <position position="235"/>
    </location>
    <ligand>
        <name>Mg(2+)</name>
        <dbReference type="ChEBI" id="CHEBI:18420"/>
    </ligand>
</feature>
<dbReference type="Pfam" id="PF13242">
    <property type="entry name" value="Hydrolase_like"/>
    <property type="match status" value="1"/>
</dbReference>
<keyword evidence="3" id="KW-0460">Magnesium</keyword>
<dbReference type="VEuPathDB" id="TrichDB:TRFO_31812"/>
<dbReference type="SUPFAM" id="SSF56784">
    <property type="entry name" value="HAD-like"/>
    <property type="match status" value="1"/>
</dbReference>
<dbReference type="GeneID" id="94842849"/>
<protein>
    <submittedName>
        <fullName evidence="4">Haloacid dehalogenase-like hydrolase family protein</fullName>
    </submittedName>
</protein>
<feature type="binding site" evidence="3">
    <location>
        <position position="12"/>
    </location>
    <ligand>
        <name>Mg(2+)</name>
        <dbReference type="ChEBI" id="CHEBI:18420"/>
    </ligand>
</feature>
<evidence type="ECO:0000256" key="1">
    <source>
        <dbReference type="PIRSR" id="PIRSR000915-1"/>
    </source>
</evidence>
<dbReference type="GO" id="GO:0046872">
    <property type="term" value="F:metal ion binding"/>
    <property type="evidence" value="ECO:0007669"/>
    <property type="project" value="UniProtKB-KW"/>
</dbReference>